<feature type="transmembrane region" description="Helical" evidence="10">
    <location>
        <begin position="1092"/>
        <end position="1110"/>
    </location>
</feature>
<dbReference type="Pfam" id="PF00005">
    <property type="entry name" value="ABC_tran"/>
    <property type="match status" value="2"/>
</dbReference>
<evidence type="ECO:0000256" key="1">
    <source>
        <dbReference type="ARBA" id="ARBA00004141"/>
    </source>
</evidence>
<dbReference type="SMART" id="SM00382">
    <property type="entry name" value="AAA"/>
    <property type="match status" value="2"/>
</dbReference>
<dbReference type="CDD" id="cd03263">
    <property type="entry name" value="ABC_subfamily_A"/>
    <property type="match status" value="2"/>
</dbReference>
<feature type="domain" description="ABC transporter" evidence="11">
    <location>
        <begin position="1282"/>
        <end position="1507"/>
    </location>
</feature>
<dbReference type="GO" id="GO:0005524">
    <property type="term" value="F:ATP binding"/>
    <property type="evidence" value="ECO:0007669"/>
    <property type="project" value="UniProtKB-KW"/>
</dbReference>
<evidence type="ECO:0000256" key="3">
    <source>
        <dbReference type="ARBA" id="ARBA00022448"/>
    </source>
</evidence>
<dbReference type="FunFam" id="3.40.50.300:FF:000436">
    <property type="entry name" value="ATP binding cassette subfamily A member 9"/>
    <property type="match status" value="1"/>
</dbReference>
<protein>
    <recommendedName>
        <fullName evidence="11">ABC transporter domain-containing protein</fullName>
    </recommendedName>
</protein>
<feature type="transmembrane region" description="Helical" evidence="10">
    <location>
        <begin position="1051"/>
        <end position="1080"/>
    </location>
</feature>
<reference evidence="12 13" key="1">
    <citation type="submission" date="2024-05" db="EMBL/GenBank/DDBJ databases">
        <title>Genetic variation in Jamaican populations of the coffee berry borer (Hypothenemus hampei).</title>
        <authorList>
            <person name="Errbii M."/>
            <person name="Myrie A."/>
        </authorList>
    </citation>
    <scope>NUCLEOTIDE SEQUENCE [LARGE SCALE GENOMIC DNA]</scope>
    <source>
        <strain evidence="12">JA-Hopewell-2020-01-JO</strain>
        <tissue evidence="12">Whole body</tissue>
    </source>
</reference>
<name>A0ABD1EW37_HYPHA</name>
<comment type="caution">
    <text evidence="12">The sequence shown here is derived from an EMBL/GenBank/DDBJ whole genome shotgun (WGS) entry which is preliminary data.</text>
</comment>
<dbReference type="PANTHER" id="PTHR19229:SF36">
    <property type="entry name" value="ATP-BINDING CASSETTE SUB-FAMILY A MEMBER 2"/>
    <property type="match status" value="1"/>
</dbReference>
<dbReference type="PROSITE" id="PS50893">
    <property type="entry name" value="ABC_TRANSPORTER_2"/>
    <property type="match status" value="2"/>
</dbReference>
<sequence length="1591" mass="183496">MSTLQLRAILWKNVIIRKKHWFLTICEIMIPVLLFIVVAYGRSNITGLSKQEIVNVTYNEKYPISYDYHQLNLEETQFYYSPNHEYFSDIVHRLQEKIQVVSNNVQGFVSEKNLQEQYTKSGNSTVIAIIFNSEPLSHQFDYTIRVHKEFFCWRTQQLFENDFVFSPNKESDYIWQGFLTIQRALDMSFIEKENEIQGGTLPYSSLQTQLFPYPPYKADSGISQVFMFYLPLITLFSFIFVCPAVIKRVVEEKESGIKELMKMVGMKSSILWFGWFVYSIFPMVFSVVFIVISMKVDLFGAGYPPIEYTNFGILFLFLLLYCVSIIAKCFFLSTLCSKPTFATIVGVLFWIFSYFLPKYWIDDNADMSICYSNVILMMLPNMLLHYGYTAISFYEVREIGVQWSNWHISGADDTGDITMMHVCIMFLLNTVVYFTAALYFDAIDPGQYGVGKSVWFPFLFIKNACKLRKKPYNLNTNEDCEEALIENNQFPVGIKLMDVMKYYGKKEVVSNLNLNIYQDQITVLMGHNGAGKSTTMGIITGMVKQSSGEISYNVSDASMHNIHQIQTLPNVIGYCPQYNLFFPDLTVAQHLRFFAMLKGRNCKEIDDELPQLLKKLNLTEKCNNLAKTLSGGMKRRLSLGIAVVGGSKILILDEPSSGLDLKSRRDMWDLLHHWRGKRTIVISTHCMDEADALGDWIAILNEGKLICHGTPMFLKEKYNIGSNLILSMEDNCNVELRAEEIETILKTFFCDIKCNEINGNEVRYFVPSVNLAHLYDYLNSNQKYFQIRDISFGSTTLEDLFINLTISRYFLKIILEQEVGRKENHDVKITSSHLTLFIPKILTMVVAVFILGMAIFLDQFCNNVSNGGPYLSFTLDSYDKSSVYFSNTIPGVDIQNLIPNQYNKFHSVENVPNAIVTKGIENLPFYRHHLIAAMELRLKENYKGEQELEATALYNGWAIHSAPISVNLVTNIFAKLLLGQEYSITTSINPLPSNNKLKSPNEISETQMGILWLFVLPLAFLFFISSFIYFPHAEFSTNFSNLQFMCRVHPMLYWFTTFVFDFSLYMIFSFIMTVIIALSWDPFKGINQIVSFYWIVLLYGLNGIPFCYLFTKLKSFANGYSLFVISSIFCGNIITILVLALEESQNTIYIDIGLIFKWIFRCLCPHFQFTYSGVIFARKAVSIYNFDHYDKLKVLSICSSQEPNVCCNRQSTECSLYRISYLPTCLSDLFLALLFAVTYLLMNWIWSIKIWNTMAHIIQIIKQIFSKKKSDLKNNQAELSILKIDDLQKKYNKDFEVEINDFQLKQDECVGFLGVNGAGKSTMFRILTKEEVRNKGDIKINGINIDDDKYLSHLGYCPQNDALNNYLTGREILKTMVKLKNLNEDVVEMFIDVFDFAGVADIPCGQYSGGNKRKLSLAIALLGFPAVILLDEPTNGVDPLNRHKFWRLIKEIKKLKRSSFMFTSHNMTECEKLCDRLNIMRGGKIEGNDTIMKLKQKSPFVNVKLKLRSDQNSQKDINNLKNELKKFDLNEKIKDEHKGLLHFYIKSPKKNWTELFNIFENLKNENNVIEAYSLSHASLEDVFFDFTDPER</sequence>
<dbReference type="PROSITE" id="PS00211">
    <property type="entry name" value="ABC_TRANSPORTER_1"/>
    <property type="match status" value="2"/>
</dbReference>
<dbReference type="Gene3D" id="3.40.50.300">
    <property type="entry name" value="P-loop containing nucleotide triphosphate hydrolases"/>
    <property type="match status" value="2"/>
</dbReference>
<evidence type="ECO:0000256" key="2">
    <source>
        <dbReference type="ARBA" id="ARBA00008869"/>
    </source>
</evidence>
<feature type="transmembrane region" description="Helical" evidence="10">
    <location>
        <begin position="21"/>
        <end position="41"/>
    </location>
</feature>
<dbReference type="InterPro" id="IPR017871">
    <property type="entry name" value="ABC_transporter-like_CS"/>
</dbReference>
<feature type="transmembrane region" description="Helical" evidence="10">
    <location>
        <begin position="1229"/>
        <end position="1246"/>
    </location>
</feature>
<feature type="transmembrane region" description="Helical" evidence="10">
    <location>
        <begin position="1122"/>
        <end position="1141"/>
    </location>
</feature>
<gene>
    <name evidence="12" type="ORF">ABEB36_006918</name>
</gene>
<evidence type="ECO:0000256" key="5">
    <source>
        <dbReference type="ARBA" id="ARBA00022737"/>
    </source>
</evidence>
<evidence type="ECO:0000256" key="6">
    <source>
        <dbReference type="ARBA" id="ARBA00022741"/>
    </source>
</evidence>
<dbReference type="Pfam" id="PF12698">
    <property type="entry name" value="ABC2_membrane_3"/>
    <property type="match status" value="2"/>
</dbReference>
<dbReference type="EMBL" id="JBDJPC010000005">
    <property type="protein sequence ID" value="KAL1501621.1"/>
    <property type="molecule type" value="Genomic_DNA"/>
</dbReference>
<keyword evidence="8 10" id="KW-1133">Transmembrane helix</keyword>
<feature type="transmembrane region" description="Helical" evidence="10">
    <location>
        <begin position="417"/>
        <end position="440"/>
    </location>
</feature>
<evidence type="ECO:0000256" key="9">
    <source>
        <dbReference type="ARBA" id="ARBA00023136"/>
    </source>
</evidence>
<evidence type="ECO:0000256" key="8">
    <source>
        <dbReference type="ARBA" id="ARBA00022989"/>
    </source>
</evidence>
<keyword evidence="3" id="KW-0813">Transport</keyword>
<feature type="transmembrane region" description="Helical" evidence="10">
    <location>
        <begin position="340"/>
        <end position="361"/>
    </location>
</feature>
<evidence type="ECO:0000256" key="7">
    <source>
        <dbReference type="ARBA" id="ARBA00022840"/>
    </source>
</evidence>
<dbReference type="InterPro" id="IPR026082">
    <property type="entry name" value="ABCA"/>
</dbReference>
<keyword evidence="13" id="KW-1185">Reference proteome</keyword>
<keyword evidence="4 10" id="KW-0812">Transmembrane</keyword>
<feature type="transmembrane region" description="Helical" evidence="10">
    <location>
        <begin position="373"/>
        <end position="396"/>
    </location>
</feature>
<evidence type="ECO:0000256" key="4">
    <source>
        <dbReference type="ARBA" id="ARBA00022692"/>
    </source>
</evidence>
<organism evidence="12 13">
    <name type="scientific">Hypothenemus hampei</name>
    <name type="common">Coffee berry borer</name>
    <dbReference type="NCBI Taxonomy" id="57062"/>
    <lineage>
        <taxon>Eukaryota</taxon>
        <taxon>Metazoa</taxon>
        <taxon>Ecdysozoa</taxon>
        <taxon>Arthropoda</taxon>
        <taxon>Hexapoda</taxon>
        <taxon>Insecta</taxon>
        <taxon>Pterygota</taxon>
        <taxon>Neoptera</taxon>
        <taxon>Endopterygota</taxon>
        <taxon>Coleoptera</taxon>
        <taxon>Polyphaga</taxon>
        <taxon>Cucujiformia</taxon>
        <taxon>Curculionidae</taxon>
        <taxon>Scolytinae</taxon>
        <taxon>Hypothenemus</taxon>
    </lineage>
</organism>
<evidence type="ECO:0000313" key="12">
    <source>
        <dbReference type="EMBL" id="KAL1501621.1"/>
    </source>
</evidence>
<keyword evidence="6" id="KW-0547">Nucleotide-binding</keyword>
<dbReference type="GO" id="GO:0016020">
    <property type="term" value="C:membrane"/>
    <property type="evidence" value="ECO:0007669"/>
    <property type="project" value="UniProtKB-SubCell"/>
</dbReference>
<evidence type="ECO:0000259" key="11">
    <source>
        <dbReference type="PROSITE" id="PS50893"/>
    </source>
</evidence>
<feature type="transmembrane region" description="Helical" evidence="10">
    <location>
        <begin position="1009"/>
        <end position="1030"/>
    </location>
</feature>
<feature type="domain" description="ABC transporter" evidence="11">
    <location>
        <begin position="494"/>
        <end position="727"/>
    </location>
</feature>
<feature type="transmembrane region" description="Helical" evidence="10">
    <location>
        <begin position="226"/>
        <end position="250"/>
    </location>
</feature>
<evidence type="ECO:0000256" key="10">
    <source>
        <dbReference type="SAM" id="Phobius"/>
    </source>
</evidence>
<dbReference type="InterPro" id="IPR003593">
    <property type="entry name" value="AAA+_ATPase"/>
</dbReference>
<comment type="similarity">
    <text evidence="2">Belongs to the ABC transporter superfamily. ABCA family.</text>
</comment>
<dbReference type="InterPro" id="IPR027417">
    <property type="entry name" value="P-loop_NTPase"/>
</dbReference>
<dbReference type="SUPFAM" id="SSF52540">
    <property type="entry name" value="P-loop containing nucleoside triphosphate hydrolases"/>
    <property type="match status" value="2"/>
</dbReference>
<keyword evidence="5" id="KW-0677">Repeat</keyword>
<dbReference type="InterPro" id="IPR003439">
    <property type="entry name" value="ABC_transporter-like_ATP-bd"/>
</dbReference>
<comment type="subcellular location">
    <subcellularLocation>
        <location evidence="1">Membrane</location>
        <topology evidence="1">Multi-pass membrane protein</topology>
    </subcellularLocation>
</comment>
<feature type="transmembrane region" description="Helical" evidence="10">
    <location>
        <begin position="837"/>
        <end position="857"/>
    </location>
</feature>
<keyword evidence="7" id="KW-0067">ATP-binding</keyword>
<proteinExistence type="inferred from homology"/>
<dbReference type="InterPro" id="IPR013525">
    <property type="entry name" value="ABC2_TM"/>
</dbReference>
<dbReference type="PANTHER" id="PTHR19229">
    <property type="entry name" value="ATP-BINDING CASSETTE TRANSPORTER SUBFAMILY A ABCA"/>
    <property type="match status" value="1"/>
</dbReference>
<feature type="transmembrane region" description="Helical" evidence="10">
    <location>
        <begin position="312"/>
        <end position="333"/>
    </location>
</feature>
<keyword evidence="9 10" id="KW-0472">Membrane</keyword>
<accession>A0ABD1EW37</accession>
<feature type="transmembrane region" description="Helical" evidence="10">
    <location>
        <begin position="270"/>
        <end position="292"/>
    </location>
</feature>
<evidence type="ECO:0000313" key="13">
    <source>
        <dbReference type="Proteomes" id="UP001566132"/>
    </source>
</evidence>
<dbReference type="Proteomes" id="UP001566132">
    <property type="component" value="Unassembled WGS sequence"/>
</dbReference>